<feature type="signal peptide" evidence="7">
    <location>
        <begin position="1"/>
        <end position="29"/>
    </location>
</feature>
<dbReference type="PANTHER" id="PTHR34183">
    <property type="entry name" value="ENDOLYTIC PEPTIDOGLYCAN TRANSGLYCOSYLASE RLPA"/>
    <property type="match status" value="1"/>
</dbReference>
<keyword evidence="4" id="KW-0449">Lipoprotein</keyword>
<keyword evidence="2 4" id="KW-0456">Lyase</keyword>
<dbReference type="EMBL" id="JACYTO010000002">
    <property type="protein sequence ID" value="MBD8503840.1"/>
    <property type="molecule type" value="Genomic_DNA"/>
</dbReference>
<dbReference type="Proteomes" id="UP000603602">
    <property type="component" value="Unassembled WGS sequence"/>
</dbReference>
<dbReference type="PANTHER" id="PTHR34183:SF1">
    <property type="entry name" value="ENDOLYTIC PEPTIDOGLYCAN TRANSGLYCOSYLASE RLPA"/>
    <property type="match status" value="1"/>
</dbReference>
<dbReference type="InterPro" id="IPR012997">
    <property type="entry name" value="RplA"/>
</dbReference>
<keyword evidence="4" id="KW-0564">Palmitate</keyword>
<gene>
    <name evidence="4" type="primary">rlpA</name>
    <name evidence="9" type="ORF">IFO67_13175</name>
</gene>
<keyword evidence="3 4" id="KW-0961">Cell wall biogenesis/degradation</keyword>
<feature type="domain" description="SPOR" evidence="8">
    <location>
        <begin position="234"/>
        <end position="313"/>
    </location>
</feature>
<dbReference type="InterPro" id="IPR007730">
    <property type="entry name" value="SPOR-like_dom"/>
</dbReference>
<comment type="subcellular location">
    <subcellularLocation>
        <location evidence="4">Cell membrane</location>
        <topology evidence="4">Lipid-anchor</topology>
    </subcellularLocation>
</comment>
<feature type="region of interest" description="Disordered" evidence="6">
    <location>
        <begin position="34"/>
        <end position="73"/>
    </location>
</feature>
<comment type="function">
    <text evidence="4">Lytic transglycosylase with a strong preference for naked glycan strands that lack stem peptides.</text>
</comment>
<keyword evidence="1 7" id="KW-0732">Signal</keyword>
<evidence type="ECO:0000256" key="5">
    <source>
        <dbReference type="RuleBase" id="RU003495"/>
    </source>
</evidence>
<comment type="caution">
    <text evidence="9">The sequence shown here is derived from an EMBL/GenBank/DDBJ whole genome shotgun (WGS) entry which is preliminary data.</text>
</comment>
<evidence type="ECO:0000313" key="10">
    <source>
        <dbReference type="Proteomes" id="UP000603602"/>
    </source>
</evidence>
<protein>
    <recommendedName>
        <fullName evidence="4">Endolytic peptidoglycan transglycosylase RlpA</fullName>
        <ecNumber evidence="4">4.2.2.-</ecNumber>
    </recommendedName>
</protein>
<evidence type="ECO:0000256" key="6">
    <source>
        <dbReference type="SAM" id="MobiDB-lite"/>
    </source>
</evidence>
<name>A0ABR9BEE5_9RHOO</name>
<sequence length="313" mass="33176">MLLRIASSALHAPRSAGLLPALVLSLALAACGTAPRAPDDAAGQPGTQASQSGGGYYKDDGPGANPPADLDRVPDAVPRAEPLHRFANRPYNVFGQEYVPVTAVQPFRQRGVASWYGRRFHGKPTSSGEPYDMYAMTAAHPTLPIPSYVRVTNLANGRSVVVRINDRGPFLRNRIIDLSYAAAHRLGYINAGHANVEVELIVPGEDGGGVVRAAPEPTAVAAATTAAPARIEAGAGGGQVFLQLGVFASRANAEDLRSRIERELSELADRVLLLADGSRFRLHLGPWGSEGEARGVAEQVARTLNLQPFLVVR</sequence>
<dbReference type="SUPFAM" id="SSF50685">
    <property type="entry name" value="Barwin-like endoglucanases"/>
    <property type="match status" value="1"/>
</dbReference>
<dbReference type="HAMAP" id="MF_02071">
    <property type="entry name" value="RlpA"/>
    <property type="match status" value="1"/>
</dbReference>
<organism evidence="9 10">
    <name type="scientific">Thauera sedimentorum</name>
    <dbReference type="NCBI Taxonomy" id="2767595"/>
    <lineage>
        <taxon>Bacteria</taxon>
        <taxon>Pseudomonadati</taxon>
        <taxon>Pseudomonadota</taxon>
        <taxon>Betaproteobacteria</taxon>
        <taxon>Rhodocyclales</taxon>
        <taxon>Zoogloeaceae</taxon>
        <taxon>Thauera</taxon>
    </lineage>
</organism>
<dbReference type="InterPro" id="IPR034718">
    <property type="entry name" value="RlpA"/>
</dbReference>
<keyword evidence="4" id="KW-1003">Cell membrane</keyword>
<evidence type="ECO:0000256" key="4">
    <source>
        <dbReference type="HAMAP-Rule" id="MF_02071"/>
    </source>
</evidence>
<dbReference type="PROSITE" id="PS51724">
    <property type="entry name" value="SPOR"/>
    <property type="match status" value="1"/>
</dbReference>
<proteinExistence type="inferred from homology"/>
<accession>A0ABR9BEE5</accession>
<dbReference type="CDD" id="cd22268">
    <property type="entry name" value="DPBB_RlpA-like"/>
    <property type="match status" value="1"/>
</dbReference>
<dbReference type="Gene3D" id="3.30.70.1070">
    <property type="entry name" value="Sporulation related repeat"/>
    <property type="match status" value="1"/>
</dbReference>
<reference evidence="10" key="1">
    <citation type="submission" date="2023-07" db="EMBL/GenBank/DDBJ databases">
        <title>Thauera sp. CAU 1555 isolated from sand of Yaerae Beach.</title>
        <authorList>
            <person name="Kim W."/>
        </authorList>
    </citation>
    <scope>NUCLEOTIDE SEQUENCE [LARGE SCALE GENOMIC DNA]</scope>
    <source>
        <strain evidence="10">CAU 1555</strain>
    </source>
</reference>
<evidence type="ECO:0000313" key="9">
    <source>
        <dbReference type="EMBL" id="MBD8503840.1"/>
    </source>
</evidence>
<dbReference type="InterPro" id="IPR036680">
    <property type="entry name" value="SPOR-like_sf"/>
</dbReference>
<dbReference type="Pfam" id="PF05036">
    <property type="entry name" value="SPOR"/>
    <property type="match status" value="1"/>
</dbReference>
<dbReference type="RefSeq" id="WP_187718640.1">
    <property type="nucleotide sequence ID" value="NZ_JACTAH010000002.1"/>
</dbReference>
<evidence type="ECO:0000256" key="1">
    <source>
        <dbReference type="ARBA" id="ARBA00022729"/>
    </source>
</evidence>
<evidence type="ECO:0000256" key="3">
    <source>
        <dbReference type="ARBA" id="ARBA00023316"/>
    </source>
</evidence>
<dbReference type="InterPro" id="IPR036908">
    <property type="entry name" value="RlpA-like_sf"/>
</dbReference>
<dbReference type="Pfam" id="PF03330">
    <property type="entry name" value="DPBB_1"/>
    <property type="match status" value="1"/>
</dbReference>
<dbReference type="NCBIfam" id="TIGR00413">
    <property type="entry name" value="rlpA"/>
    <property type="match status" value="1"/>
</dbReference>
<dbReference type="InterPro" id="IPR009009">
    <property type="entry name" value="RlpA-like_DPBB"/>
</dbReference>
<comment type="similarity">
    <text evidence="4 5">Belongs to the RlpA family.</text>
</comment>
<evidence type="ECO:0000256" key="7">
    <source>
        <dbReference type="SAM" id="SignalP"/>
    </source>
</evidence>
<dbReference type="Gene3D" id="2.40.40.10">
    <property type="entry name" value="RlpA-like domain"/>
    <property type="match status" value="1"/>
</dbReference>
<feature type="chain" id="PRO_5045990394" description="Endolytic peptidoglycan transglycosylase RlpA" evidence="7">
    <location>
        <begin position="30"/>
        <end position="313"/>
    </location>
</feature>
<keyword evidence="4" id="KW-0472">Membrane</keyword>
<keyword evidence="10" id="KW-1185">Reference proteome</keyword>
<dbReference type="PROSITE" id="PS51257">
    <property type="entry name" value="PROKAR_LIPOPROTEIN"/>
    <property type="match status" value="1"/>
</dbReference>
<evidence type="ECO:0000256" key="2">
    <source>
        <dbReference type="ARBA" id="ARBA00023239"/>
    </source>
</evidence>
<evidence type="ECO:0000259" key="8">
    <source>
        <dbReference type="PROSITE" id="PS51724"/>
    </source>
</evidence>
<dbReference type="SUPFAM" id="SSF110997">
    <property type="entry name" value="Sporulation related repeat"/>
    <property type="match status" value="1"/>
</dbReference>
<dbReference type="EC" id="4.2.2.-" evidence="4"/>